<organism evidence="2 3">
    <name type="scientific">Engelhardtia mirabilis</name>
    <dbReference type="NCBI Taxonomy" id="2528011"/>
    <lineage>
        <taxon>Bacteria</taxon>
        <taxon>Pseudomonadati</taxon>
        <taxon>Planctomycetota</taxon>
        <taxon>Planctomycetia</taxon>
        <taxon>Planctomycetia incertae sedis</taxon>
        <taxon>Engelhardtia</taxon>
    </lineage>
</organism>
<evidence type="ECO:0000313" key="3">
    <source>
        <dbReference type="Proteomes" id="UP000316921"/>
    </source>
</evidence>
<dbReference type="RefSeq" id="WP_145064412.1">
    <property type="nucleotide sequence ID" value="NZ_CP036287.1"/>
</dbReference>
<keyword evidence="3" id="KW-1185">Reference proteome</keyword>
<dbReference type="Proteomes" id="UP000316921">
    <property type="component" value="Chromosome"/>
</dbReference>
<reference evidence="2 3" key="1">
    <citation type="submission" date="2019-02" db="EMBL/GenBank/DDBJ databases">
        <title>Deep-cultivation of Planctomycetes and their phenomic and genomic characterization uncovers novel biology.</title>
        <authorList>
            <person name="Wiegand S."/>
            <person name="Jogler M."/>
            <person name="Boedeker C."/>
            <person name="Pinto D."/>
            <person name="Vollmers J."/>
            <person name="Rivas-Marin E."/>
            <person name="Kohn T."/>
            <person name="Peeters S.H."/>
            <person name="Heuer A."/>
            <person name="Rast P."/>
            <person name="Oberbeckmann S."/>
            <person name="Bunk B."/>
            <person name="Jeske O."/>
            <person name="Meyerdierks A."/>
            <person name="Storesund J.E."/>
            <person name="Kallscheuer N."/>
            <person name="Luecker S."/>
            <person name="Lage O.M."/>
            <person name="Pohl T."/>
            <person name="Merkel B.J."/>
            <person name="Hornburger P."/>
            <person name="Mueller R.-W."/>
            <person name="Bruemmer F."/>
            <person name="Labrenz M."/>
            <person name="Spormann A.M."/>
            <person name="Op den Camp H."/>
            <person name="Overmann J."/>
            <person name="Amann R."/>
            <person name="Jetten M.S.M."/>
            <person name="Mascher T."/>
            <person name="Medema M.H."/>
            <person name="Devos D.P."/>
            <person name="Kaster A.-K."/>
            <person name="Ovreas L."/>
            <person name="Rohde M."/>
            <person name="Galperin M.Y."/>
            <person name="Jogler C."/>
        </authorList>
    </citation>
    <scope>NUCLEOTIDE SEQUENCE [LARGE SCALE GENOMIC DNA]</scope>
    <source>
        <strain evidence="2 3">Pla133</strain>
    </source>
</reference>
<protein>
    <submittedName>
        <fullName evidence="2">Uncharacterized protein</fullName>
    </submittedName>
</protein>
<accession>A0A518BHY2</accession>
<evidence type="ECO:0000256" key="1">
    <source>
        <dbReference type="SAM" id="SignalP"/>
    </source>
</evidence>
<dbReference type="KEGG" id="pbap:Pla133_16650"/>
<proteinExistence type="predicted"/>
<sequence length="549" mass="57082" precursor="true">MRSHAVLAALFGAALSSFASAAPQQNVIPGTDVALGLLNDLTAVNRSGTFPGGMNAVAMSTTSCNKGTVDVPWLAPMQEDHPMIAFLVVRHDDSGRMIQISDYSYVKHGFFALASSQCDTCTVSPFGHDGTYLGIGCSDTYAVSNNSNNFYLAPPDEIDPWLGQWTAQCSFFDAGLNPTPGTMCDGNRSFTMGQAGSLGPIGNRIHIPDAALDPVLNPSFAYSSYYVIRGEPEARRGNNLGFRPFNPTWNGSKWNFSNTGPLVNDTVLSIWPGASVDSSTNGNDDGRVFVASKVTGPNANGLYHYEYALHNRDNARGIDELRLPLCASAQVSGFGFKDVDLDPANGWSFNHVGGELVVSTGNNPLNWNSIYNFWFDSSAAPESGLASLGQFLPGTGADSFAVATQVPTGQYDLVLGPGCGSSSVPTLAANGQATLGNAGFALDMTDNAPGATSVLFASPLATNLPLGSGCTLYLGGVFGAQISQVGSAINDGAGDGSFALPVPSDVALEGVDLNFQAFTLTGSGPAFALGDLTNGLLVRLGNNTAGCAN</sequence>
<feature type="chain" id="PRO_5021773384" evidence="1">
    <location>
        <begin position="22"/>
        <end position="549"/>
    </location>
</feature>
<name>A0A518BHY2_9BACT</name>
<dbReference type="EMBL" id="CP036287">
    <property type="protein sequence ID" value="QDU66589.1"/>
    <property type="molecule type" value="Genomic_DNA"/>
</dbReference>
<keyword evidence="1" id="KW-0732">Signal</keyword>
<feature type="signal peptide" evidence="1">
    <location>
        <begin position="1"/>
        <end position="21"/>
    </location>
</feature>
<gene>
    <name evidence="2" type="ORF">Pla133_16650</name>
</gene>
<dbReference type="AlphaFoldDB" id="A0A518BHY2"/>
<evidence type="ECO:0000313" key="2">
    <source>
        <dbReference type="EMBL" id="QDU66589.1"/>
    </source>
</evidence>